<evidence type="ECO:0000313" key="3">
    <source>
        <dbReference type="Proteomes" id="UP000316476"/>
    </source>
</evidence>
<accession>A0A5C6FVX4</accession>
<gene>
    <name evidence="2" type="ORF">V7x_27400</name>
</gene>
<comment type="caution">
    <text evidence="2">The sequence shown here is derived from an EMBL/GenBank/DDBJ whole genome shotgun (WGS) entry which is preliminary data.</text>
</comment>
<proteinExistence type="predicted"/>
<dbReference type="Proteomes" id="UP000316476">
    <property type="component" value="Unassembled WGS sequence"/>
</dbReference>
<name>A0A5C6FVX4_9PLAN</name>
<dbReference type="EMBL" id="SJPZ01000001">
    <property type="protein sequence ID" value="TWU67167.1"/>
    <property type="molecule type" value="Genomic_DNA"/>
</dbReference>
<organism evidence="2 3">
    <name type="scientific">Crateriforma conspicua</name>
    <dbReference type="NCBI Taxonomy" id="2527996"/>
    <lineage>
        <taxon>Bacteria</taxon>
        <taxon>Pseudomonadati</taxon>
        <taxon>Planctomycetota</taxon>
        <taxon>Planctomycetia</taxon>
        <taxon>Planctomycetales</taxon>
        <taxon>Planctomycetaceae</taxon>
        <taxon>Crateriforma</taxon>
    </lineage>
</organism>
<dbReference type="AlphaFoldDB" id="A0A5C6FVX4"/>
<evidence type="ECO:0000256" key="1">
    <source>
        <dbReference type="SAM" id="MobiDB-lite"/>
    </source>
</evidence>
<feature type="region of interest" description="Disordered" evidence="1">
    <location>
        <begin position="154"/>
        <end position="180"/>
    </location>
</feature>
<feature type="compositionally biased region" description="Polar residues" evidence="1">
    <location>
        <begin position="71"/>
        <end position="82"/>
    </location>
</feature>
<sequence>MKRSLRRLSVWQNTSAVRRPANLAVGVKSFAPQCGRPSVWRTLTPTACFRNSGRQRRRIRQNPTADHRQSLDQATRFRTTDSPPLVHGGPVRGGKNSGLCADATTRPVFGHAPQLGCRSRSAGEILRPPQQIQFSTSGSRSPIGTDVPACCRPVRPRSLARPGDPNGSHAPDGNKCRPNDKRAATAYANARWRSATDAC</sequence>
<evidence type="ECO:0000313" key="2">
    <source>
        <dbReference type="EMBL" id="TWU67167.1"/>
    </source>
</evidence>
<protein>
    <submittedName>
        <fullName evidence="2">Uncharacterized protein</fullName>
    </submittedName>
</protein>
<feature type="region of interest" description="Disordered" evidence="1">
    <location>
        <begin position="52"/>
        <end position="94"/>
    </location>
</feature>
<reference evidence="2 3" key="1">
    <citation type="submission" date="2019-02" db="EMBL/GenBank/DDBJ databases">
        <title>Deep-cultivation of Planctomycetes and their phenomic and genomic characterization uncovers novel biology.</title>
        <authorList>
            <person name="Wiegand S."/>
            <person name="Jogler M."/>
            <person name="Boedeker C."/>
            <person name="Pinto D."/>
            <person name="Vollmers J."/>
            <person name="Rivas-Marin E."/>
            <person name="Kohn T."/>
            <person name="Peeters S.H."/>
            <person name="Heuer A."/>
            <person name="Rast P."/>
            <person name="Oberbeckmann S."/>
            <person name="Bunk B."/>
            <person name="Jeske O."/>
            <person name="Meyerdierks A."/>
            <person name="Storesund J.E."/>
            <person name="Kallscheuer N."/>
            <person name="Luecker S."/>
            <person name="Lage O.M."/>
            <person name="Pohl T."/>
            <person name="Merkel B.J."/>
            <person name="Hornburger P."/>
            <person name="Mueller R.-W."/>
            <person name="Bruemmer F."/>
            <person name="Labrenz M."/>
            <person name="Spormann A.M."/>
            <person name="Op Den Camp H."/>
            <person name="Overmann J."/>
            <person name="Amann R."/>
            <person name="Jetten M.S.M."/>
            <person name="Mascher T."/>
            <person name="Medema M.H."/>
            <person name="Devos D.P."/>
            <person name="Kaster A.-K."/>
            <person name="Ovreas L."/>
            <person name="Rohde M."/>
            <person name="Galperin M.Y."/>
            <person name="Jogler C."/>
        </authorList>
    </citation>
    <scope>NUCLEOTIDE SEQUENCE [LARGE SCALE GENOMIC DNA]</scope>
    <source>
        <strain evidence="2 3">V7</strain>
    </source>
</reference>